<dbReference type="PANTHER" id="PTHR30146:SF109">
    <property type="entry name" value="HTH-TYPE TRANSCRIPTIONAL REGULATOR GALS"/>
    <property type="match status" value="1"/>
</dbReference>
<evidence type="ECO:0000313" key="5">
    <source>
        <dbReference type="EMBL" id="KDR42143.1"/>
    </source>
</evidence>
<evidence type="ECO:0000256" key="2">
    <source>
        <dbReference type="ARBA" id="ARBA00023125"/>
    </source>
</evidence>
<dbReference type="EMBL" id="JFHC01000020">
    <property type="protein sequence ID" value="KDR42143.1"/>
    <property type="molecule type" value="Genomic_DNA"/>
</dbReference>
<dbReference type="InterPro" id="IPR028082">
    <property type="entry name" value="Peripla_BP_I"/>
</dbReference>
<accession>A0A069PNC4</accession>
<comment type="caution">
    <text evidence="5">The sequence shown here is derived from an EMBL/GenBank/DDBJ whole genome shotgun (WGS) entry which is preliminary data.</text>
</comment>
<dbReference type="Pfam" id="PF00532">
    <property type="entry name" value="Peripla_BP_1"/>
    <property type="match status" value="1"/>
</dbReference>
<evidence type="ECO:0000259" key="4">
    <source>
        <dbReference type="PROSITE" id="PS50932"/>
    </source>
</evidence>
<dbReference type="GO" id="GO:0003700">
    <property type="term" value="F:DNA-binding transcription factor activity"/>
    <property type="evidence" value="ECO:0007669"/>
    <property type="project" value="TreeGrafter"/>
</dbReference>
<dbReference type="PROSITE" id="PS50932">
    <property type="entry name" value="HTH_LACI_2"/>
    <property type="match status" value="1"/>
</dbReference>
<dbReference type="InterPro" id="IPR001761">
    <property type="entry name" value="Peripla_BP/Lac1_sug-bd_dom"/>
</dbReference>
<dbReference type="RefSeq" id="WP_051672539.1">
    <property type="nucleotide sequence ID" value="NZ_CADFFX010000002.1"/>
</dbReference>
<reference evidence="5 6" key="1">
    <citation type="submission" date="2014-03" db="EMBL/GenBank/DDBJ databases">
        <title>Draft Genome Sequences of Four Burkholderia Strains.</title>
        <authorList>
            <person name="Liu X.Y."/>
            <person name="Li C.X."/>
            <person name="Xu J.H."/>
        </authorList>
    </citation>
    <scope>NUCLEOTIDE SEQUENCE [LARGE SCALE GENOMIC DNA]</scope>
    <source>
        <strain evidence="5 6">DSM 50014</strain>
    </source>
</reference>
<keyword evidence="3" id="KW-0804">Transcription</keyword>
<protein>
    <submittedName>
        <fullName evidence="5">LacI family transcriptional regulator</fullName>
    </submittedName>
</protein>
<dbReference type="SMART" id="SM00354">
    <property type="entry name" value="HTH_LACI"/>
    <property type="match status" value="1"/>
</dbReference>
<dbReference type="CDD" id="cd01392">
    <property type="entry name" value="HTH_LacI"/>
    <property type="match status" value="1"/>
</dbReference>
<dbReference type="PANTHER" id="PTHR30146">
    <property type="entry name" value="LACI-RELATED TRANSCRIPTIONAL REPRESSOR"/>
    <property type="match status" value="1"/>
</dbReference>
<gene>
    <name evidence="5" type="ORF">BG61_13495</name>
</gene>
<dbReference type="Pfam" id="PF00356">
    <property type="entry name" value="LacI"/>
    <property type="match status" value="1"/>
</dbReference>
<evidence type="ECO:0000256" key="3">
    <source>
        <dbReference type="ARBA" id="ARBA00023163"/>
    </source>
</evidence>
<evidence type="ECO:0000313" key="6">
    <source>
        <dbReference type="Proteomes" id="UP000027466"/>
    </source>
</evidence>
<evidence type="ECO:0000256" key="1">
    <source>
        <dbReference type="ARBA" id="ARBA00023015"/>
    </source>
</evidence>
<dbReference type="Proteomes" id="UP000027466">
    <property type="component" value="Unassembled WGS sequence"/>
</dbReference>
<sequence length="352" mass="38054">MPSTIKDVAAHASVSIATVSRTINAPHRVNAETLARVRESIQVLDFTPSALGRQLRGERTRLIGVIVPTLANPVFAESLQGADEAASADGYRLMLMTTEYDTARERAAIETLREQRVDGLIATVADAGANTLLDELDRAELPYVLTHNDTPHRPSVCVDNRRAAREGVHALLARGHRNVTMVAGSFAASDRARLRYQGYADAMQEAGLQPLPAVEIDFNADDVPDSLLAGLVRRGDRPTALFCSNDRLAMVVMHALRRAGIDVPRDMSVLGFDGIPLGELMQPALASIATPNRLIGRTAWRQLAPLLGLAGDAHAPQCTTLPHRFRPGATIAEPDSAQRLHSLSPETPHEHP</sequence>
<keyword evidence="1" id="KW-0805">Transcription regulation</keyword>
<organism evidence="5 6">
    <name type="scientific">Caballeronia glathei</name>
    <dbReference type="NCBI Taxonomy" id="60547"/>
    <lineage>
        <taxon>Bacteria</taxon>
        <taxon>Pseudomonadati</taxon>
        <taxon>Pseudomonadota</taxon>
        <taxon>Betaproteobacteria</taxon>
        <taxon>Burkholderiales</taxon>
        <taxon>Burkholderiaceae</taxon>
        <taxon>Caballeronia</taxon>
    </lineage>
</organism>
<dbReference type="InterPro" id="IPR000843">
    <property type="entry name" value="HTH_LacI"/>
</dbReference>
<dbReference type="Gene3D" id="1.10.260.40">
    <property type="entry name" value="lambda repressor-like DNA-binding domains"/>
    <property type="match status" value="1"/>
</dbReference>
<dbReference type="STRING" id="60547.GCA_000751215_03712"/>
<proteinExistence type="predicted"/>
<keyword evidence="6" id="KW-1185">Reference proteome</keyword>
<dbReference type="SUPFAM" id="SSF53822">
    <property type="entry name" value="Periplasmic binding protein-like I"/>
    <property type="match status" value="1"/>
</dbReference>
<dbReference type="GO" id="GO:0000976">
    <property type="term" value="F:transcription cis-regulatory region binding"/>
    <property type="evidence" value="ECO:0007669"/>
    <property type="project" value="TreeGrafter"/>
</dbReference>
<feature type="domain" description="HTH lacI-type" evidence="4">
    <location>
        <begin position="3"/>
        <end position="57"/>
    </location>
</feature>
<dbReference type="AlphaFoldDB" id="A0A069PNC4"/>
<name>A0A069PNC4_9BURK</name>
<dbReference type="Gene3D" id="3.40.50.2300">
    <property type="match status" value="2"/>
</dbReference>
<keyword evidence="2" id="KW-0238">DNA-binding</keyword>
<dbReference type="InterPro" id="IPR010982">
    <property type="entry name" value="Lambda_DNA-bd_dom_sf"/>
</dbReference>
<dbReference type="SUPFAM" id="SSF47413">
    <property type="entry name" value="lambda repressor-like DNA-binding domains"/>
    <property type="match status" value="1"/>
</dbReference>